<keyword evidence="2" id="KW-1185">Reference proteome</keyword>
<keyword evidence="1" id="KW-0808">Transferase</keyword>
<dbReference type="Gene3D" id="3.40.50.300">
    <property type="entry name" value="P-loop containing nucleotide triphosphate hydrolases"/>
    <property type="match status" value="1"/>
</dbReference>
<dbReference type="RefSeq" id="WP_177718264.1">
    <property type="nucleotide sequence ID" value="NZ_JACRSQ010000001.1"/>
</dbReference>
<reference evidence="1" key="1">
    <citation type="submission" date="2020-08" db="EMBL/GenBank/DDBJ databases">
        <title>Genome public.</title>
        <authorList>
            <person name="Liu C."/>
            <person name="Sun Q."/>
        </authorList>
    </citation>
    <scope>NUCLEOTIDE SEQUENCE</scope>
    <source>
        <strain evidence="1">NSJ-32</strain>
    </source>
</reference>
<proteinExistence type="predicted"/>
<dbReference type="AlphaFoldDB" id="A0A926DR11"/>
<accession>A0A926DR11</accession>
<name>A0A926DR11_9FIRM</name>
<dbReference type="EMBL" id="JACRSQ010000001">
    <property type="protein sequence ID" value="MBC8542217.1"/>
    <property type="molecule type" value="Genomic_DNA"/>
</dbReference>
<dbReference type="GO" id="GO:0016301">
    <property type="term" value="F:kinase activity"/>
    <property type="evidence" value="ECO:0007669"/>
    <property type="project" value="UniProtKB-KW"/>
</dbReference>
<gene>
    <name evidence="1" type="ORF">H8730_01450</name>
</gene>
<keyword evidence="1" id="KW-0418">Kinase</keyword>
<dbReference type="SUPFAM" id="SSF52540">
    <property type="entry name" value="P-loop containing nucleoside triphosphate hydrolases"/>
    <property type="match status" value="1"/>
</dbReference>
<dbReference type="Pfam" id="PF13189">
    <property type="entry name" value="Cytidylate_kin2"/>
    <property type="match status" value="1"/>
</dbReference>
<dbReference type="InterPro" id="IPR027417">
    <property type="entry name" value="P-loop_NTPase"/>
</dbReference>
<protein>
    <submittedName>
        <fullName evidence="1">Cytidylate kinase-like family protein</fullName>
    </submittedName>
</protein>
<evidence type="ECO:0000313" key="1">
    <source>
        <dbReference type="EMBL" id="MBC8542217.1"/>
    </source>
</evidence>
<comment type="caution">
    <text evidence="1">The sequence shown here is derived from an EMBL/GenBank/DDBJ whole genome shotgun (WGS) entry which is preliminary data.</text>
</comment>
<dbReference type="Proteomes" id="UP000657006">
    <property type="component" value="Unassembled WGS sequence"/>
</dbReference>
<organism evidence="1 2">
    <name type="scientific">Bianquea renquensis</name>
    <dbReference type="NCBI Taxonomy" id="2763661"/>
    <lineage>
        <taxon>Bacteria</taxon>
        <taxon>Bacillati</taxon>
        <taxon>Bacillota</taxon>
        <taxon>Clostridia</taxon>
        <taxon>Eubacteriales</taxon>
        <taxon>Bianqueaceae</taxon>
        <taxon>Bianquea</taxon>
    </lineage>
</organism>
<sequence length="200" mass="22423">MEKMIITIGRQYGSGGREIGEKLAELLGYSYYDTLLIEKTAQESGLSKSIVERYDERLADKWMNLSLASTTGDVKQLPVPLKSVLSQFEAIYRIGQAGAAVIVGRCADYVLQDQKNVLSVFIHSDMKHRIARVAARNSISENEAKKRIRNTDKQRASYYNYYTDQQWGEADSYNLCLDSGLFGIDGAVALLQSCVQLFSK</sequence>
<evidence type="ECO:0000313" key="2">
    <source>
        <dbReference type="Proteomes" id="UP000657006"/>
    </source>
</evidence>